<evidence type="ECO:0000313" key="5">
    <source>
        <dbReference type="Proteomes" id="UP000001593"/>
    </source>
</evidence>
<name>A7S1W0_NEMVE</name>
<dbReference type="InParanoid" id="A7S1W0"/>
<reference evidence="4 5" key="1">
    <citation type="journal article" date="2007" name="Science">
        <title>Sea anemone genome reveals ancestral eumetazoan gene repertoire and genomic organization.</title>
        <authorList>
            <person name="Putnam N.H."/>
            <person name="Srivastava M."/>
            <person name="Hellsten U."/>
            <person name="Dirks B."/>
            <person name="Chapman J."/>
            <person name="Salamov A."/>
            <person name="Terry A."/>
            <person name="Shapiro H."/>
            <person name="Lindquist E."/>
            <person name="Kapitonov V.V."/>
            <person name="Jurka J."/>
            <person name="Genikhovich G."/>
            <person name="Grigoriev I.V."/>
            <person name="Lucas S.M."/>
            <person name="Steele R.E."/>
            <person name="Finnerty J.R."/>
            <person name="Technau U."/>
            <person name="Martindale M.Q."/>
            <person name="Rokhsar D.S."/>
        </authorList>
    </citation>
    <scope>NUCLEOTIDE SEQUENCE [LARGE SCALE GENOMIC DNA]</scope>
    <source>
        <strain evidence="5">CH2 X CH6</strain>
    </source>
</reference>
<accession>A7S1W0</accession>
<dbReference type="Gene3D" id="2.60.120.830">
    <property type="match status" value="1"/>
</dbReference>
<evidence type="ECO:0000313" key="4">
    <source>
        <dbReference type="EMBL" id="EDO42271.1"/>
    </source>
</evidence>
<feature type="non-terminal residue" evidence="4">
    <location>
        <position position="1"/>
    </location>
</feature>
<dbReference type="InterPro" id="IPR010294">
    <property type="entry name" value="ADAMTS_spacer1"/>
</dbReference>
<dbReference type="GO" id="GO:0005576">
    <property type="term" value="C:extracellular region"/>
    <property type="evidence" value="ECO:0007669"/>
    <property type="project" value="UniProtKB-SubCell"/>
</dbReference>
<evidence type="ECO:0000259" key="3">
    <source>
        <dbReference type="Pfam" id="PF05986"/>
    </source>
</evidence>
<organism evidence="4 5">
    <name type="scientific">Nematostella vectensis</name>
    <name type="common">Starlet sea anemone</name>
    <dbReference type="NCBI Taxonomy" id="45351"/>
    <lineage>
        <taxon>Eukaryota</taxon>
        <taxon>Metazoa</taxon>
        <taxon>Cnidaria</taxon>
        <taxon>Anthozoa</taxon>
        <taxon>Hexacorallia</taxon>
        <taxon>Actiniaria</taxon>
        <taxon>Edwardsiidae</taxon>
        <taxon>Nematostella</taxon>
    </lineage>
</organism>
<dbReference type="eggNOG" id="KOG3538">
    <property type="taxonomic scope" value="Eukaryota"/>
</dbReference>
<feature type="domain" description="ADAMTS/ADAMTS-like Spacer 1" evidence="3">
    <location>
        <begin position="1"/>
        <end position="48"/>
    </location>
</feature>
<keyword evidence="2" id="KW-0964">Secreted</keyword>
<dbReference type="AlphaFoldDB" id="A7S1W0"/>
<evidence type="ECO:0000256" key="2">
    <source>
        <dbReference type="ARBA" id="ARBA00022525"/>
    </source>
</evidence>
<comment type="subcellular location">
    <subcellularLocation>
        <location evidence="1">Secreted</location>
    </subcellularLocation>
</comment>
<dbReference type="PhylomeDB" id="A7S1W0"/>
<protein>
    <recommendedName>
        <fullName evidence="3">ADAMTS/ADAMTS-like Spacer 1 domain-containing protein</fullName>
    </recommendedName>
</protein>
<keyword evidence="5" id="KW-1185">Reference proteome</keyword>
<evidence type="ECO:0000256" key="1">
    <source>
        <dbReference type="ARBA" id="ARBA00004613"/>
    </source>
</evidence>
<dbReference type="Proteomes" id="UP000001593">
    <property type="component" value="Unassembled WGS sequence"/>
</dbReference>
<dbReference type="Pfam" id="PF05986">
    <property type="entry name" value="ADAMTS_spacer1"/>
    <property type="match status" value="1"/>
</dbReference>
<sequence>INGNWKIQLPGDFDAEGTIFKYARRGTWERLAAKGPTTTPFHIMVCHELRIVLPNPFYKMQ</sequence>
<proteinExistence type="predicted"/>
<dbReference type="EMBL" id="DS469566">
    <property type="protein sequence ID" value="EDO42271.1"/>
    <property type="molecule type" value="Genomic_DNA"/>
</dbReference>
<gene>
    <name evidence="4" type="ORF">NEMVEDRAFT_v1g101383</name>
</gene>
<dbReference type="HOGENOM" id="CLU_2929459_0_0_1"/>